<dbReference type="Proteomes" id="UP001497680">
    <property type="component" value="Unassembled WGS sequence"/>
</dbReference>
<dbReference type="EMBL" id="MU394302">
    <property type="protein sequence ID" value="KAI6088321.1"/>
    <property type="molecule type" value="Genomic_DNA"/>
</dbReference>
<accession>A0ACC0D6E7</accession>
<organism evidence="1 2">
    <name type="scientific">Hypoxylon rubiginosum</name>
    <dbReference type="NCBI Taxonomy" id="110542"/>
    <lineage>
        <taxon>Eukaryota</taxon>
        <taxon>Fungi</taxon>
        <taxon>Dikarya</taxon>
        <taxon>Ascomycota</taxon>
        <taxon>Pezizomycotina</taxon>
        <taxon>Sordariomycetes</taxon>
        <taxon>Xylariomycetidae</taxon>
        <taxon>Xylariales</taxon>
        <taxon>Hypoxylaceae</taxon>
        <taxon>Hypoxylon</taxon>
    </lineage>
</organism>
<name>A0ACC0D6E7_9PEZI</name>
<sequence>MVDWGLVAVVIAVLAYPLQVLAIPPFIRFFGRAGGWLYRHIWPAAGQCTALEWTDFSSRPWHGTESLPQAQCCELNSNDLRQVSQLLFSGSWEPALSLLFPEPWRKAVIQDKVSKPQQLSTTTQYIRTDPAVLLLYVYFSALCCPSGGGSDSRFNHFVQLTEKKGVLVAQMRSTNDYLDCEDCQDACTKLCSITQTVKLFENREDFPESLVLQETYRAVPQVEIKMYPTDSRASWRRGGWVVAVGICSRESVQSSPLLRPILRNDLVKSSFRYAKDDQYMMLPEHVDDALQRVIHTLDDLNEVFHDKHLEDALAMTEQFRVGLRQYLTRSSRLRMVLNKSPLFRDKHYISPLRRGGWGEMDSRSIDTYEFVIKLFDGYRDLTSDEKEKLKPILEEVCRTAVIGMIRVFHFYKHGSADPRELGTIIKEPTLLKKYKHVYLEDR</sequence>
<comment type="caution">
    <text evidence="1">The sequence shown here is derived from an EMBL/GenBank/DDBJ whole genome shotgun (WGS) entry which is preliminary data.</text>
</comment>
<keyword evidence="2" id="KW-1185">Reference proteome</keyword>
<proteinExistence type="predicted"/>
<protein>
    <submittedName>
        <fullName evidence="1">Uncharacterized protein</fullName>
    </submittedName>
</protein>
<evidence type="ECO:0000313" key="1">
    <source>
        <dbReference type="EMBL" id="KAI6088321.1"/>
    </source>
</evidence>
<reference evidence="1 2" key="1">
    <citation type="journal article" date="2022" name="New Phytol.">
        <title>Ecological generalism drives hyperdiversity of secondary metabolite gene clusters in xylarialean endophytes.</title>
        <authorList>
            <person name="Franco M.E.E."/>
            <person name="Wisecaver J.H."/>
            <person name="Arnold A.E."/>
            <person name="Ju Y.M."/>
            <person name="Slot J.C."/>
            <person name="Ahrendt S."/>
            <person name="Moore L.P."/>
            <person name="Eastman K.E."/>
            <person name="Scott K."/>
            <person name="Konkel Z."/>
            <person name="Mondo S.J."/>
            <person name="Kuo A."/>
            <person name="Hayes R.D."/>
            <person name="Haridas S."/>
            <person name="Andreopoulos B."/>
            <person name="Riley R."/>
            <person name="LaButti K."/>
            <person name="Pangilinan J."/>
            <person name="Lipzen A."/>
            <person name="Amirebrahimi M."/>
            <person name="Yan J."/>
            <person name="Adam C."/>
            <person name="Keymanesh K."/>
            <person name="Ng V."/>
            <person name="Louie K."/>
            <person name="Northen T."/>
            <person name="Drula E."/>
            <person name="Henrissat B."/>
            <person name="Hsieh H.M."/>
            <person name="Youens-Clark K."/>
            <person name="Lutzoni F."/>
            <person name="Miadlikowska J."/>
            <person name="Eastwood D.C."/>
            <person name="Hamelin R.C."/>
            <person name="Grigoriev I.V."/>
            <person name="U'Ren J.M."/>
        </authorList>
    </citation>
    <scope>NUCLEOTIDE SEQUENCE [LARGE SCALE GENOMIC DNA]</scope>
    <source>
        <strain evidence="1 2">ER1909</strain>
    </source>
</reference>
<gene>
    <name evidence="1" type="ORF">F4821DRAFT_93332</name>
</gene>
<evidence type="ECO:0000313" key="2">
    <source>
        <dbReference type="Proteomes" id="UP001497680"/>
    </source>
</evidence>